<accession>A0ABW3AQS1</accession>
<protein>
    <submittedName>
        <fullName evidence="1">Uncharacterized protein</fullName>
    </submittedName>
</protein>
<dbReference type="EMBL" id="JBHTHZ010000003">
    <property type="protein sequence ID" value="MFD0793170.1"/>
    <property type="molecule type" value="Genomic_DNA"/>
</dbReference>
<keyword evidence="2" id="KW-1185">Reference proteome</keyword>
<organism evidence="1 2">
    <name type="scientific">Mucilaginibacter litoreus</name>
    <dbReference type="NCBI Taxonomy" id="1048221"/>
    <lineage>
        <taxon>Bacteria</taxon>
        <taxon>Pseudomonadati</taxon>
        <taxon>Bacteroidota</taxon>
        <taxon>Sphingobacteriia</taxon>
        <taxon>Sphingobacteriales</taxon>
        <taxon>Sphingobacteriaceae</taxon>
        <taxon>Mucilaginibacter</taxon>
    </lineage>
</organism>
<dbReference type="RefSeq" id="WP_377112575.1">
    <property type="nucleotide sequence ID" value="NZ_JBHTHZ010000003.1"/>
</dbReference>
<reference evidence="2" key="1">
    <citation type="journal article" date="2019" name="Int. J. Syst. Evol. Microbiol.">
        <title>The Global Catalogue of Microorganisms (GCM) 10K type strain sequencing project: providing services to taxonomists for standard genome sequencing and annotation.</title>
        <authorList>
            <consortium name="The Broad Institute Genomics Platform"/>
            <consortium name="The Broad Institute Genome Sequencing Center for Infectious Disease"/>
            <person name="Wu L."/>
            <person name="Ma J."/>
        </authorList>
    </citation>
    <scope>NUCLEOTIDE SEQUENCE [LARGE SCALE GENOMIC DNA]</scope>
    <source>
        <strain evidence="2">CCUG 61484</strain>
    </source>
</reference>
<sequence length="192" mass="21733">MKVEYPQAYRFILQDDIYLLENDKAIKHPISGSTTPAEATEPQNSPVTTIETPIQQIVQSIVTTDEPVFNYLGSNNQNFLILVNYPSDQHISTNHLTALENILTRKGFALADVAILNMHNYRSIKFAAMAAFFKPTRMVIMGKDALPDGIGNLALNKPMQGKRTHVLYSFSFDEMMSSSDNKRTFWENMKIL</sequence>
<proteinExistence type="predicted"/>
<name>A0ABW3AQS1_9SPHI</name>
<dbReference type="Proteomes" id="UP001597010">
    <property type="component" value="Unassembled WGS sequence"/>
</dbReference>
<comment type="caution">
    <text evidence="1">The sequence shown here is derived from an EMBL/GenBank/DDBJ whole genome shotgun (WGS) entry which is preliminary data.</text>
</comment>
<evidence type="ECO:0000313" key="1">
    <source>
        <dbReference type="EMBL" id="MFD0793170.1"/>
    </source>
</evidence>
<evidence type="ECO:0000313" key="2">
    <source>
        <dbReference type="Proteomes" id="UP001597010"/>
    </source>
</evidence>
<gene>
    <name evidence="1" type="ORF">ACFQZX_06045</name>
</gene>